<reference evidence="2" key="1">
    <citation type="journal article" date="2020" name="Stud. Mycol.">
        <title>101 Dothideomycetes genomes: a test case for predicting lifestyles and emergence of pathogens.</title>
        <authorList>
            <person name="Haridas S."/>
            <person name="Albert R."/>
            <person name="Binder M."/>
            <person name="Bloem J."/>
            <person name="Labutti K."/>
            <person name="Salamov A."/>
            <person name="Andreopoulos B."/>
            <person name="Baker S."/>
            <person name="Barry K."/>
            <person name="Bills G."/>
            <person name="Bluhm B."/>
            <person name="Cannon C."/>
            <person name="Castanera R."/>
            <person name="Culley D."/>
            <person name="Daum C."/>
            <person name="Ezra D."/>
            <person name="Gonzalez J."/>
            <person name="Henrissat B."/>
            <person name="Kuo A."/>
            <person name="Liang C."/>
            <person name="Lipzen A."/>
            <person name="Lutzoni F."/>
            <person name="Magnuson J."/>
            <person name="Mondo S."/>
            <person name="Nolan M."/>
            <person name="Ohm R."/>
            <person name="Pangilinan J."/>
            <person name="Park H.-J."/>
            <person name="Ramirez L."/>
            <person name="Alfaro M."/>
            <person name="Sun H."/>
            <person name="Tritt A."/>
            <person name="Yoshinaga Y."/>
            <person name="Zwiers L.-H."/>
            <person name="Turgeon B."/>
            <person name="Goodwin S."/>
            <person name="Spatafora J."/>
            <person name="Crous P."/>
            <person name="Grigoriev I."/>
        </authorList>
    </citation>
    <scope>NUCLEOTIDE SEQUENCE</scope>
    <source>
        <strain evidence="2">ATCC 36951</strain>
    </source>
</reference>
<evidence type="ECO:0000313" key="2">
    <source>
        <dbReference type="EMBL" id="KAF2167752.1"/>
    </source>
</evidence>
<feature type="domain" description="N-acetyltransferase" evidence="1">
    <location>
        <begin position="3"/>
        <end position="235"/>
    </location>
</feature>
<name>A0A6A6CPE6_ZASCE</name>
<dbReference type="GeneID" id="54559356"/>
<dbReference type="AlphaFoldDB" id="A0A6A6CPE6"/>
<gene>
    <name evidence="2" type="ORF">M409DRAFT_21903</name>
</gene>
<dbReference type="InterPro" id="IPR000182">
    <property type="entry name" value="GNAT_dom"/>
</dbReference>
<dbReference type="Proteomes" id="UP000799537">
    <property type="component" value="Unassembled WGS sequence"/>
</dbReference>
<dbReference type="RefSeq" id="XP_033668641.1">
    <property type="nucleotide sequence ID" value="XM_033806084.1"/>
</dbReference>
<dbReference type="Pfam" id="PF13673">
    <property type="entry name" value="Acetyltransf_10"/>
    <property type="match status" value="1"/>
</dbReference>
<dbReference type="PROSITE" id="PS51186">
    <property type="entry name" value="GNAT"/>
    <property type="match status" value="1"/>
</dbReference>
<dbReference type="OrthoDB" id="2115692at2759"/>
<accession>A0A6A6CPE6</accession>
<dbReference type="SUPFAM" id="SSF55729">
    <property type="entry name" value="Acyl-CoA N-acyltransferases (Nat)"/>
    <property type="match status" value="1"/>
</dbReference>
<evidence type="ECO:0000259" key="1">
    <source>
        <dbReference type="PROSITE" id="PS51186"/>
    </source>
</evidence>
<dbReference type="Gene3D" id="3.40.630.30">
    <property type="match status" value="1"/>
</dbReference>
<dbReference type="GO" id="GO:0016747">
    <property type="term" value="F:acyltransferase activity, transferring groups other than amino-acyl groups"/>
    <property type="evidence" value="ECO:0007669"/>
    <property type="project" value="InterPro"/>
</dbReference>
<keyword evidence="3" id="KW-1185">Reference proteome</keyword>
<protein>
    <recommendedName>
        <fullName evidence="1">N-acetyltransferase domain-containing protein</fullName>
    </recommendedName>
</protein>
<dbReference type="CDD" id="cd04301">
    <property type="entry name" value="NAT_SF"/>
    <property type="match status" value="1"/>
</dbReference>
<dbReference type="PANTHER" id="PTHR42791">
    <property type="entry name" value="GNAT FAMILY ACETYLTRANSFERASE"/>
    <property type="match status" value="1"/>
</dbReference>
<proteinExistence type="predicted"/>
<dbReference type="InterPro" id="IPR052523">
    <property type="entry name" value="Trichothecene_AcTrans"/>
</dbReference>
<dbReference type="PANTHER" id="PTHR42791:SF1">
    <property type="entry name" value="N-ACETYLTRANSFERASE DOMAIN-CONTAINING PROTEIN"/>
    <property type="match status" value="1"/>
</dbReference>
<organism evidence="2 3">
    <name type="scientific">Zasmidium cellare ATCC 36951</name>
    <dbReference type="NCBI Taxonomy" id="1080233"/>
    <lineage>
        <taxon>Eukaryota</taxon>
        <taxon>Fungi</taxon>
        <taxon>Dikarya</taxon>
        <taxon>Ascomycota</taxon>
        <taxon>Pezizomycotina</taxon>
        <taxon>Dothideomycetes</taxon>
        <taxon>Dothideomycetidae</taxon>
        <taxon>Mycosphaerellales</taxon>
        <taxon>Mycosphaerellaceae</taxon>
        <taxon>Zasmidium</taxon>
    </lineage>
</organism>
<sequence length="247" mass="27718">MPLEIHPVTQPDIPKLIEIEFATYANSPSSQILRGRDATNVEHHLRAHRRYNDLLSQPQTNVFYKIVDTERVDRPVANDPLAAGSGEPCPQGEIIGWYRYEVFPQGVSSSLPREYGFEEYPWPVSPPSHLAIVKDYWSSMERDKRSCVGSRPHIHLSLIAIHPSHQRRGAGTLVLEHFCREVDTRYGGLLAFCQASREGRGLYERFGFGVRGVSEFETAGIGVEGVRVLWGMVREGDGGEGGDVWGF</sequence>
<evidence type="ECO:0000313" key="3">
    <source>
        <dbReference type="Proteomes" id="UP000799537"/>
    </source>
</evidence>
<dbReference type="EMBL" id="ML993592">
    <property type="protein sequence ID" value="KAF2167752.1"/>
    <property type="molecule type" value="Genomic_DNA"/>
</dbReference>
<dbReference type="InterPro" id="IPR016181">
    <property type="entry name" value="Acyl_CoA_acyltransferase"/>
</dbReference>